<feature type="transmembrane region" description="Helical" evidence="9">
    <location>
        <begin position="132"/>
        <end position="155"/>
    </location>
</feature>
<dbReference type="SUPFAM" id="SSF161098">
    <property type="entry name" value="MetI-like"/>
    <property type="match status" value="1"/>
</dbReference>
<dbReference type="AlphaFoldDB" id="A0A4S2DJU6"/>
<organism evidence="11 12">
    <name type="scientific">Clostridium sartagoforme</name>
    <dbReference type="NCBI Taxonomy" id="84031"/>
    <lineage>
        <taxon>Bacteria</taxon>
        <taxon>Bacillati</taxon>
        <taxon>Bacillota</taxon>
        <taxon>Clostridia</taxon>
        <taxon>Eubacteriales</taxon>
        <taxon>Clostridiaceae</taxon>
        <taxon>Clostridium</taxon>
    </lineage>
</organism>
<evidence type="ECO:0000256" key="5">
    <source>
        <dbReference type="ARBA" id="ARBA00022692"/>
    </source>
</evidence>
<feature type="transmembrane region" description="Helical" evidence="9">
    <location>
        <begin position="189"/>
        <end position="210"/>
    </location>
</feature>
<dbReference type="EMBL" id="SRYR01000009">
    <property type="protein sequence ID" value="TGY41204.1"/>
    <property type="molecule type" value="Genomic_DNA"/>
</dbReference>
<dbReference type="NCBIfam" id="TIGR01726">
    <property type="entry name" value="HEQRo_perm_3TM"/>
    <property type="match status" value="1"/>
</dbReference>
<keyword evidence="7 9" id="KW-1133">Transmembrane helix</keyword>
<keyword evidence="6" id="KW-0029">Amino-acid transport</keyword>
<evidence type="ECO:0000256" key="6">
    <source>
        <dbReference type="ARBA" id="ARBA00022970"/>
    </source>
</evidence>
<dbReference type="InterPro" id="IPR035906">
    <property type="entry name" value="MetI-like_sf"/>
</dbReference>
<evidence type="ECO:0000256" key="2">
    <source>
        <dbReference type="ARBA" id="ARBA00010072"/>
    </source>
</evidence>
<dbReference type="GO" id="GO:0006865">
    <property type="term" value="P:amino acid transport"/>
    <property type="evidence" value="ECO:0007669"/>
    <property type="project" value="UniProtKB-KW"/>
</dbReference>
<evidence type="ECO:0000259" key="10">
    <source>
        <dbReference type="PROSITE" id="PS50928"/>
    </source>
</evidence>
<accession>A0A4S2DJU6</accession>
<dbReference type="Pfam" id="PF00528">
    <property type="entry name" value="BPD_transp_1"/>
    <property type="match status" value="1"/>
</dbReference>
<name>A0A4S2DJU6_9CLOT</name>
<feature type="transmembrane region" description="Helical" evidence="9">
    <location>
        <begin position="85"/>
        <end position="104"/>
    </location>
</feature>
<keyword evidence="5 9" id="KW-0812">Transmembrane</keyword>
<dbReference type="GO" id="GO:0043190">
    <property type="term" value="C:ATP-binding cassette (ABC) transporter complex"/>
    <property type="evidence" value="ECO:0007669"/>
    <property type="project" value="InterPro"/>
</dbReference>
<dbReference type="InterPro" id="IPR000515">
    <property type="entry name" value="MetI-like"/>
</dbReference>
<evidence type="ECO:0000256" key="7">
    <source>
        <dbReference type="ARBA" id="ARBA00022989"/>
    </source>
</evidence>
<gene>
    <name evidence="11" type="ORF">E5347_13640</name>
</gene>
<dbReference type="CDD" id="cd06261">
    <property type="entry name" value="TM_PBP2"/>
    <property type="match status" value="1"/>
</dbReference>
<reference evidence="11 12" key="1">
    <citation type="submission" date="2019-04" db="EMBL/GenBank/DDBJ databases">
        <title>Microbes associate with the intestines of laboratory mice.</title>
        <authorList>
            <person name="Navarre W."/>
            <person name="Wong E."/>
            <person name="Huang K."/>
            <person name="Tropini C."/>
            <person name="Ng K."/>
            <person name="Yu B."/>
        </authorList>
    </citation>
    <scope>NUCLEOTIDE SEQUENCE [LARGE SCALE GENOMIC DNA]</scope>
    <source>
        <strain evidence="11 12">NM50_B9-20</strain>
    </source>
</reference>
<dbReference type="PANTHER" id="PTHR30614">
    <property type="entry name" value="MEMBRANE COMPONENT OF AMINO ACID ABC TRANSPORTER"/>
    <property type="match status" value="1"/>
</dbReference>
<keyword evidence="8 9" id="KW-0472">Membrane</keyword>
<dbReference type="OrthoDB" id="9787841at2"/>
<dbReference type="Proteomes" id="UP000306888">
    <property type="component" value="Unassembled WGS sequence"/>
</dbReference>
<sequence length="221" mass="24527">MDIDFNFIREIIPTFMQGTIMTVKLAVVSIILSITIGLLIETARYFNLKILTIISKVYIEFSRNTPLLIQVFFLYYGLTKFGIKLSGFACGVIGLAFLGGAYMAESFRGGVQAVSKSQIESGEALGLSKKQILTSIILPISFSISIPSIVANAIFLVKETSIIASIAVAELMFVTKDVIGMYYKTSEALILVVIFYLIILLPISIFSRFLERRLRYGEFGK</sequence>
<dbReference type="GO" id="GO:0022857">
    <property type="term" value="F:transmembrane transporter activity"/>
    <property type="evidence" value="ECO:0007669"/>
    <property type="project" value="InterPro"/>
</dbReference>
<dbReference type="InterPro" id="IPR010065">
    <property type="entry name" value="AA_ABC_transptr_permease_3TM"/>
</dbReference>
<comment type="caution">
    <text evidence="11">The sequence shown here is derived from an EMBL/GenBank/DDBJ whole genome shotgun (WGS) entry which is preliminary data.</text>
</comment>
<dbReference type="Gene3D" id="1.10.3720.10">
    <property type="entry name" value="MetI-like"/>
    <property type="match status" value="1"/>
</dbReference>
<evidence type="ECO:0000256" key="4">
    <source>
        <dbReference type="ARBA" id="ARBA00022475"/>
    </source>
</evidence>
<dbReference type="InterPro" id="IPR043429">
    <property type="entry name" value="ArtM/GltK/GlnP/TcyL/YhdX-like"/>
</dbReference>
<evidence type="ECO:0000256" key="1">
    <source>
        <dbReference type="ARBA" id="ARBA00004651"/>
    </source>
</evidence>
<feature type="transmembrane region" description="Helical" evidence="9">
    <location>
        <begin position="21"/>
        <end position="41"/>
    </location>
</feature>
<dbReference type="PROSITE" id="PS50928">
    <property type="entry name" value="ABC_TM1"/>
    <property type="match status" value="1"/>
</dbReference>
<feature type="domain" description="ABC transmembrane type-1" evidence="10">
    <location>
        <begin position="19"/>
        <end position="202"/>
    </location>
</feature>
<evidence type="ECO:0000256" key="8">
    <source>
        <dbReference type="ARBA" id="ARBA00023136"/>
    </source>
</evidence>
<evidence type="ECO:0000256" key="9">
    <source>
        <dbReference type="RuleBase" id="RU363032"/>
    </source>
</evidence>
<proteinExistence type="inferred from homology"/>
<feature type="transmembrane region" description="Helical" evidence="9">
    <location>
        <begin position="162"/>
        <end position="183"/>
    </location>
</feature>
<protein>
    <submittedName>
        <fullName evidence="11">Amino acid ABC transporter permease</fullName>
    </submittedName>
</protein>
<evidence type="ECO:0000313" key="12">
    <source>
        <dbReference type="Proteomes" id="UP000306888"/>
    </source>
</evidence>
<comment type="similarity">
    <text evidence="2">Belongs to the binding-protein-dependent transport system permease family. HisMQ subfamily.</text>
</comment>
<keyword evidence="3 9" id="KW-0813">Transport</keyword>
<comment type="subcellular location">
    <subcellularLocation>
        <location evidence="1 9">Cell membrane</location>
        <topology evidence="1 9">Multi-pass membrane protein</topology>
    </subcellularLocation>
</comment>
<keyword evidence="12" id="KW-1185">Reference proteome</keyword>
<evidence type="ECO:0000256" key="3">
    <source>
        <dbReference type="ARBA" id="ARBA00022448"/>
    </source>
</evidence>
<evidence type="ECO:0000313" key="11">
    <source>
        <dbReference type="EMBL" id="TGY41204.1"/>
    </source>
</evidence>
<dbReference type="RefSeq" id="WP_136007781.1">
    <property type="nucleotide sequence ID" value="NZ_SRYR01000009.1"/>
</dbReference>
<dbReference type="PANTHER" id="PTHR30614:SF37">
    <property type="entry name" value="AMINO-ACID ABC TRANSPORTER PERMEASE PROTEIN YHDX-RELATED"/>
    <property type="match status" value="1"/>
</dbReference>
<keyword evidence="4" id="KW-1003">Cell membrane</keyword>